<evidence type="ECO:0000313" key="2">
    <source>
        <dbReference type="Proteomes" id="UP000887565"/>
    </source>
</evidence>
<dbReference type="Proteomes" id="UP000887565">
    <property type="component" value="Unplaced"/>
</dbReference>
<sequence>MIMTQKFDRPFEEDLSNSLYFIAFHLFILPPKSSSANNLIELCSTFDRLLPEKVSEKLNSKNIVERQQKQQPQNNDQTARTSFVDKNAVVAAVGVRPAPTCRKFVRSRTQLSLNISSNSLSTVRNGGQAGPGNVADPSSSNNYHHQSSPFLVGDDFSKENSPSSSSHSSSSLKLKKTLSKFRLFKKKKAEF</sequence>
<evidence type="ECO:0000256" key="1">
    <source>
        <dbReference type="SAM" id="MobiDB-lite"/>
    </source>
</evidence>
<dbReference type="WBParaSite" id="nRc.2.0.1.t02358-RA">
    <property type="protein sequence ID" value="nRc.2.0.1.t02358-RA"/>
    <property type="gene ID" value="nRc.2.0.1.g02358"/>
</dbReference>
<evidence type="ECO:0000313" key="3">
    <source>
        <dbReference type="WBParaSite" id="nRc.2.0.1.t02358-RA"/>
    </source>
</evidence>
<organism evidence="2 3">
    <name type="scientific">Romanomermis culicivorax</name>
    <name type="common">Nematode worm</name>
    <dbReference type="NCBI Taxonomy" id="13658"/>
    <lineage>
        <taxon>Eukaryota</taxon>
        <taxon>Metazoa</taxon>
        <taxon>Ecdysozoa</taxon>
        <taxon>Nematoda</taxon>
        <taxon>Enoplea</taxon>
        <taxon>Dorylaimia</taxon>
        <taxon>Mermithida</taxon>
        <taxon>Mermithoidea</taxon>
        <taxon>Mermithidae</taxon>
        <taxon>Romanomermis</taxon>
    </lineage>
</organism>
<feature type="compositionally biased region" description="Polar residues" evidence="1">
    <location>
        <begin position="136"/>
        <end position="149"/>
    </location>
</feature>
<proteinExistence type="predicted"/>
<feature type="compositionally biased region" description="Low complexity" evidence="1">
    <location>
        <begin position="159"/>
        <end position="172"/>
    </location>
</feature>
<accession>A0A915HK60</accession>
<reference evidence="3" key="1">
    <citation type="submission" date="2022-11" db="UniProtKB">
        <authorList>
            <consortium name="WormBaseParasite"/>
        </authorList>
    </citation>
    <scope>IDENTIFICATION</scope>
</reference>
<protein>
    <submittedName>
        <fullName evidence="3">Uncharacterized protein</fullName>
    </submittedName>
</protein>
<feature type="region of interest" description="Disordered" evidence="1">
    <location>
        <begin position="119"/>
        <end position="173"/>
    </location>
</feature>
<keyword evidence="2" id="KW-1185">Reference proteome</keyword>
<dbReference type="AlphaFoldDB" id="A0A915HK60"/>
<name>A0A915HK60_ROMCU</name>